<keyword evidence="4" id="KW-0479">Metal-binding</keyword>
<dbReference type="InterPro" id="IPR000092">
    <property type="entry name" value="Polyprenyl_synt"/>
</dbReference>
<comment type="similarity">
    <text evidence="2 6">Belongs to the FPP/GGPP synthase family.</text>
</comment>
<evidence type="ECO:0000256" key="6">
    <source>
        <dbReference type="RuleBase" id="RU004466"/>
    </source>
</evidence>
<evidence type="ECO:0000256" key="5">
    <source>
        <dbReference type="ARBA" id="ARBA00022842"/>
    </source>
</evidence>
<evidence type="ECO:0000256" key="3">
    <source>
        <dbReference type="ARBA" id="ARBA00022679"/>
    </source>
</evidence>
<protein>
    <submittedName>
        <fullName evidence="7">Polyprenyl synthetase family protein</fullName>
    </submittedName>
</protein>
<dbReference type="CDD" id="cd00685">
    <property type="entry name" value="Trans_IPPS_HT"/>
    <property type="match status" value="1"/>
</dbReference>
<dbReference type="InterPro" id="IPR008949">
    <property type="entry name" value="Isoprenoid_synthase_dom_sf"/>
</dbReference>
<dbReference type="PANTHER" id="PTHR12001:SF85">
    <property type="entry name" value="SHORT CHAIN ISOPRENYL DIPHOSPHATE SYNTHASE"/>
    <property type="match status" value="1"/>
</dbReference>
<keyword evidence="8" id="KW-1185">Reference proteome</keyword>
<evidence type="ECO:0000256" key="4">
    <source>
        <dbReference type="ARBA" id="ARBA00022723"/>
    </source>
</evidence>
<dbReference type="Gene3D" id="1.10.600.10">
    <property type="entry name" value="Farnesyl Diphosphate Synthase"/>
    <property type="match status" value="1"/>
</dbReference>
<comment type="caution">
    <text evidence="7">The sequence shown here is derived from an EMBL/GenBank/DDBJ whole genome shotgun (WGS) entry which is preliminary data.</text>
</comment>
<dbReference type="PROSITE" id="PS00723">
    <property type="entry name" value="POLYPRENYL_SYNTHASE_1"/>
    <property type="match status" value="1"/>
</dbReference>
<evidence type="ECO:0000256" key="2">
    <source>
        <dbReference type="ARBA" id="ARBA00006706"/>
    </source>
</evidence>
<keyword evidence="5" id="KW-0460">Magnesium</keyword>
<reference evidence="8" key="1">
    <citation type="journal article" date="2019" name="Int. J. Syst. Evol. Microbiol.">
        <title>The Global Catalogue of Microorganisms (GCM) 10K type strain sequencing project: providing services to taxonomists for standard genome sequencing and annotation.</title>
        <authorList>
            <consortium name="The Broad Institute Genomics Platform"/>
            <consortium name="The Broad Institute Genome Sequencing Center for Infectious Disease"/>
            <person name="Wu L."/>
            <person name="Ma J."/>
        </authorList>
    </citation>
    <scope>NUCLEOTIDE SEQUENCE [LARGE SCALE GENOMIC DNA]</scope>
    <source>
        <strain evidence="8">JCM 18541</strain>
    </source>
</reference>
<dbReference type="SFLD" id="SFLDS00005">
    <property type="entry name" value="Isoprenoid_Synthase_Type_I"/>
    <property type="match status" value="1"/>
</dbReference>
<evidence type="ECO:0000313" key="7">
    <source>
        <dbReference type="EMBL" id="GAA4797739.1"/>
    </source>
</evidence>
<dbReference type="Proteomes" id="UP001500187">
    <property type="component" value="Unassembled WGS sequence"/>
</dbReference>
<sequence>MLAPPVKTQQSFENYLSQLVELNTRSAVSMGPLYEQLWLSIATLSASGKRIRPTLLLTVFDAYDGIAHDAALKSAAALELLHIALLMHDDIVDQDLERRGHPNSIQVFRDAALHENHPSNIAQRWGEANALLGGDLLISLAYKLMALIDVPFEVREHLLSVFEESVQYAASGEQLDLAYGLGIRTPTLEDLRTMMHRKTSVYSFQAPLLMGAILAYAPPAHLHTLSRIGDTLGQIFQITDDLLGAFGNPSVTGKSASTDIVQGKETMLIVYARQHEGWEEYRHLWADPNATEEQIDSFRAFLVASGSRQRTEELVNTYISSCSQEIRQAQFPPALQEHLLAFTTTLGGRLS</sequence>
<name>A0ABP9BNC5_9MICC</name>
<dbReference type="SUPFAM" id="SSF48576">
    <property type="entry name" value="Terpenoid synthases"/>
    <property type="match status" value="1"/>
</dbReference>
<dbReference type="Pfam" id="PF00348">
    <property type="entry name" value="polyprenyl_synt"/>
    <property type="match status" value="1"/>
</dbReference>
<keyword evidence="3 6" id="KW-0808">Transferase</keyword>
<dbReference type="RefSeq" id="WP_345446423.1">
    <property type="nucleotide sequence ID" value="NZ_BAABKP010000003.1"/>
</dbReference>
<organism evidence="7 8">
    <name type="scientific">Rothia endophytica</name>
    <dbReference type="NCBI Taxonomy" id="1324766"/>
    <lineage>
        <taxon>Bacteria</taxon>
        <taxon>Bacillati</taxon>
        <taxon>Actinomycetota</taxon>
        <taxon>Actinomycetes</taxon>
        <taxon>Micrococcales</taxon>
        <taxon>Micrococcaceae</taxon>
        <taxon>Rothia</taxon>
    </lineage>
</organism>
<dbReference type="PANTHER" id="PTHR12001">
    <property type="entry name" value="GERANYLGERANYL PYROPHOSPHATE SYNTHASE"/>
    <property type="match status" value="1"/>
</dbReference>
<dbReference type="PROSITE" id="PS00444">
    <property type="entry name" value="POLYPRENYL_SYNTHASE_2"/>
    <property type="match status" value="1"/>
</dbReference>
<dbReference type="InterPro" id="IPR033749">
    <property type="entry name" value="Polyprenyl_synt_CS"/>
</dbReference>
<evidence type="ECO:0000313" key="8">
    <source>
        <dbReference type="Proteomes" id="UP001500187"/>
    </source>
</evidence>
<evidence type="ECO:0000256" key="1">
    <source>
        <dbReference type="ARBA" id="ARBA00001946"/>
    </source>
</evidence>
<comment type="cofactor">
    <cofactor evidence="1">
        <name>Mg(2+)</name>
        <dbReference type="ChEBI" id="CHEBI:18420"/>
    </cofactor>
</comment>
<dbReference type="EMBL" id="BAABKP010000003">
    <property type="protein sequence ID" value="GAA4797739.1"/>
    <property type="molecule type" value="Genomic_DNA"/>
</dbReference>
<gene>
    <name evidence="7" type="ORF">GCM10023352_16710</name>
</gene>
<accession>A0ABP9BNC5</accession>
<proteinExistence type="inferred from homology"/>